<dbReference type="GO" id="GO:0046872">
    <property type="term" value="F:metal ion binding"/>
    <property type="evidence" value="ECO:0007669"/>
    <property type="project" value="UniProtKB-KW"/>
</dbReference>
<dbReference type="FunFam" id="3.90.70.30:FF:000001">
    <property type="entry name" value="Glutathione gamma-glutamylcysteinyltransferase 1"/>
    <property type="match status" value="1"/>
</dbReference>
<dbReference type="PROSITE" id="PS51443">
    <property type="entry name" value="PCS"/>
    <property type="match status" value="1"/>
</dbReference>
<evidence type="ECO:0000256" key="4">
    <source>
        <dbReference type="ARBA" id="ARBA00022723"/>
    </source>
</evidence>
<sequence>MGFSHSLLRAIYRTVLQPSASASSNVLINSQEFYRRPLPGMCVSFSSPEGKRLFREALLAGHMEAYFALAGQLCTQDEPAYCGLATLVMILNAFEMDPGRVWKRPWRWYHESMLKCCIPPDVLTEGIVMDKFMEIARCHGLDVDLNRVHHSDDIATFRDVVSRMTANENEGFLVACYFRGSLGQTGSGHFAAVGGYHPQRQLVFLFDTARFKYPPHWVPITRLWEGMCQVDKVTGQPRGYMVITRSTRLHSTNGGTELSSQDNNSTTLLLFSISNSARQAYLSPAALCDTYSIGYRLRLVADNWVEWLMSALVDQSNPTELLYKAARFILDACARHAPRNFFLNIQTIERSPEQPSILDSQHKLLRDLLQSNAGQNVTKAVNSLPMDLFRWFTTDGTFQLPVGSMFPQSFNHNAAACQPSCLFMELSDPCLRLSALLTCFLCSYPYSQLTARIPVNSGSNIACIRMKETLTSELDGFAIETQNELAVLRNVLWSLFTQGIHPDAAFDLCCGRQSRQHKGG</sequence>
<dbReference type="SUPFAM" id="SSF54001">
    <property type="entry name" value="Cysteine proteinases"/>
    <property type="match status" value="1"/>
</dbReference>
<evidence type="ECO:0000256" key="2">
    <source>
        <dbReference type="ARBA" id="ARBA00022539"/>
    </source>
</evidence>
<dbReference type="InterPro" id="IPR040409">
    <property type="entry name" value="PCS-like"/>
</dbReference>
<protein>
    <recommendedName>
        <fullName evidence="1">glutathione gamma-glutamylcysteinyltransferase</fullName>
        <ecNumber evidence="1">2.3.2.15</ecNumber>
    </recommendedName>
</protein>
<feature type="domain" description="Peptidase C83" evidence="5">
    <location>
        <begin position="28"/>
        <end position="248"/>
    </location>
</feature>
<dbReference type="InterPro" id="IPR038765">
    <property type="entry name" value="Papain-like_cys_pep_sf"/>
</dbReference>
<keyword evidence="6" id="KW-0012">Acyltransferase</keyword>
<dbReference type="GO" id="GO:0016756">
    <property type="term" value="F:glutathione gamma-glutamylcysteinyltransferase activity"/>
    <property type="evidence" value="ECO:0007669"/>
    <property type="project" value="UniProtKB-EC"/>
</dbReference>
<dbReference type="EMBL" id="QNGE01001552">
    <property type="protein sequence ID" value="KAA3677342.1"/>
    <property type="molecule type" value="Genomic_DNA"/>
</dbReference>
<proteinExistence type="predicted"/>
<dbReference type="AlphaFoldDB" id="A0A5J4NP62"/>
<keyword evidence="2" id="KW-0104">Cadmium</keyword>
<reference evidence="6 7" key="1">
    <citation type="journal article" date="2019" name="Gigascience">
        <title>Whole-genome sequence of the oriental lung fluke Paragonimus westermani.</title>
        <authorList>
            <person name="Oey H."/>
            <person name="Zakrzewski M."/>
            <person name="Narain K."/>
            <person name="Devi K.R."/>
            <person name="Agatsuma T."/>
            <person name="Nawaratna S."/>
            <person name="Gobert G.N."/>
            <person name="Jones M.K."/>
            <person name="Ragan M.A."/>
            <person name="McManus D.P."/>
            <person name="Krause L."/>
        </authorList>
    </citation>
    <scope>NUCLEOTIDE SEQUENCE [LARGE SCALE GENOMIC DNA]</scope>
    <source>
        <strain evidence="6 7">IND2009</strain>
    </source>
</reference>
<dbReference type="GO" id="GO:0010273">
    <property type="term" value="P:detoxification of copper ion"/>
    <property type="evidence" value="ECO:0007669"/>
    <property type="project" value="TreeGrafter"/>
</dbReference>
<keyword evidence="3 6" id="KW-0808">Transferase</keyword>
<dbReference type="Pfam" id="PF05023">
    <property type="entry name" value="Phytochelatin"/>
    <property type="match status" value="1"/>
</dbReference>
<dbReference type="InterPro" id="IPR038156">
    <property type="entry name" value="PCS_N_sf"/>
</dbReference>
<accession>A0A5J4NP62</accession>
<evidence type="ECO:0000313" key="7">
    <source>
        <dbReference type="Proteomes" id="UP000324629"/>
    </source>
</evidence>
<name>A0A5J4NP62_9TREM</name>
<comment type="caution">
    <text evidence="6">The sequence shown here is derived from an EMBL/GenBank/DDBJ whole genome shotgun (WGS) entry which is preliminary data.</text>
</comment>
<dbReference type="GO" id="GO:0046938">
    <property type="term" value="P:phytochelatin biosynthetic process"/>
    <property type="evidence" value="ECO:0007669"/>
    <property type="project" value="InterPro"/>
</dbReference>
<evidence type="ECO:0000256" key="3">
    <source>
        <dbReference type="ARBA" id="ARBA00022679"/>
    </source>
</evidence>
<dbReference type="GO" id="GO:0098849">
    <property type="term" value="P:cellular detoxification of cadmium ion"/>
    <property type="evidence" value="ECO:0007669"/>
    <property type="project" value="TreeGrafter"/>
</dbReference>
<evidence type="ECO:0000313" key="6">
    <source>
        <dbReference type="EMBL" id="KAA3677342.1"/>
    </source>
</evidence>
<evidence type="ECO:0000259" key="5">
    <source>
        <dbReference type="PROSITE" id="PS51443"/>
    </source>
</evidence>
<evidence type="ECO:0000256" key="1">
    <source>
        <dbReference type="ARBA" id="ARBA00012468"/>
    </source>
</evidence>
<dbReference type="EC" id="2.3.2.15" evidence="1"/>
<dbReference type="PANTHER" id="PTHR33447:SF2">
    <property type="entry name" value="GLUTATHIONE GAMMA-GLUTAMYLCYSTEINYLTRANSFERASE"/>
    <property type="match status" value="1"/>
</dbReference>
<organism evidence="6 7">
    <name type="scientific">Paragonimus westermani</name>
    <dbReference type="NCBI Taxonomy" id="34504"/>
    <lineage>
        <taxon>Eukaryota</taxon>
        <taxon>Metazoa</taxon>
        <taxon>Spiralia</taxon>
        <taxon>Lophotrochozoa</taxon>
        <taxon>Platyhelminthes</taxon>
        <taxon>Trematoda</taxon>
        <taxon>Digenea</taxon>
        <taxon>Plagiorchiida</taxon>
        <taxon>Troglotremata</taxon>
        <taxon>Troglotrematidae</taxon>
        <taxon>Paragonimus</taxon>
    </lineage>
</organism>
<gene>
    <name evidence="6" type="ORF">DEA37_0011555</name>
</gene>
<keyword evidence="7" id="KW-1185">Reference proteome</keyword>
<dbReference type="Proteomes" id="UP000324629">
    <property type="component" value="Unassembled WGS sequence"/>
</dbReference>
<dbReference type="Gene3D" id="3.90.70.30">
    <property type="entry name" value="Phytochelatin synthase, N-terminal domain"/>
    <property type="match status" value="1"/>
</dbReference>
<keyword evidence="4" id="KW-0479">Metal-binding</keyword>
<dbReference type="PANTHER" id="PTHR33447">
    <property type="entry name" value="GLUTATHIONE GAMMA-GLUTAMYLCYSTEINYLTRANSFERASE"/>
    <property type="match status" value="1"/>
</dbReference>
<dbReference type="InterPro" id="IPR007719">
    <property type="entry name" value="PCS_N"/>
</dbReference>